<sequence>MDPNHTSLLDYVLNEKKLEMLQSADVIEYLEKAQEKTQLEQRLQPTSSSEDQKPETVSTRIGSFVVKHGVMTFVGKEKETAAVPSAAAAKSEDESTELPLKARADIWSKENSAFTSVASRAAKNAE</sequence>
<accession>R7T7C9</accession>
<dbReference type="InterPro" id="IPR038308">
    <property type="entry name" value="RFXAP_C_sf"/>
</dbReference>
<dbReference type="Proteomes" id="UP000014760">
    <property type="component" value="Unassembled WGS sequence"/>
</dbReference>
<evidence type="ECO:0000313" key="3">
    <source>
        <dbReference type="EnsemblMetazoa" id="CapteP196388"/>
    </source>
</evidence>
<dbReference type="EnsemblMetazoa" id="CapteT196388">
    <property type="protein sequence ID" value="CapteP196388"/>
    <property type="gene ID" value="CapteG196388"/>
</dbReference>
<reference evidence="2 4" key="2">
    <citation type="journal article" date="2013" name="Nature">
        <title>Insights into bilaterian evolution from three spiralian genomes.</title>
        <authorList>
            <person name="Simakov O."/>
            <person name="Marletaz F."/>
            <person name="Cho S.J."/>
            <person name="Edsinger-Gonzales E."/>
            <person name="Havlak P."/>
            <person name="Hellsten U."/>
            <person name="Kuo D.H."/>
            <person name="Larsson T."/>
            <person name="Lv J."/>
            <person name="Arendt D."/>
            <person name="Savage R."/>
            <person name="Osoegawa K."/>
            <person name="de Jong P."/>
            <person name="Grimwood J."/>
            <person name="Chapman J.A."/>
            <person name="Shapiro H."/>
            <person name="Aerts A."/>
            <person name="Otillar R.P."/>
            <person name="Terry A.Y."/>
            <person name="Boore J.L."/>
            <person name="Grigoriev I.V."/>
            <person name="Lindberg D.R."/>
            <person name="Seaver E.C."/>
            <person name="Weisblat D.A."/>
            <person name="Putnam N.H."/>
            <person name="Rokhsar D.S."/>
        </authorList>
    </citation>
    <scope>NUCLEOTIDE SEQUENCE</scope>
    <source>
        <strain evidence="2 4">I ESC-2004</strain>
    </source>
</reference>
<keyword evidence="4" id="KW-1185">Reference proteome</keyword>
<evidence type="ECO:0000313" key="4">
    <source>
        <dbReference type="Proteomes" id="UP000014760"/>
    </source>
</evidence>
<dbReference type="HOGENOM" id="CLU_1983676_0_0_1"/>
<proteinExistence type="predicted"/>
<protein>
    <submittedName>
        <fullName evidence="2 3">Uncharacterized protein</fullName>
    </submittedName>
</protein>
<feature type="region of interest" description="Disordered" evidence="1">
    <location>
        <begin position="36"/>
        <end position="58"/>
    </location>
</feature>
<dbReference type="EMBL" id="KB311324">
    <property type="protein sequence ID" value="ELT89505.1"/>
    <property type="molecule type" value="Genomic_DNA"/>
</dbReference>
<reference evidence="3" key="3">
    <citation type="submission" date="2015-06" db="UniProtKB">
        <authorList>
            <consortium name="EnsemblMetazoa"/>
        </authorList>
    </citation>
    <scope>IDENTIFICATION</scope>
</reference>
<feature type="compositionally biased region" description="Polar residues" evidence="1">
    <location>
        <begin position="40"/>
        <end position="58"/>
    </location>
</feature>
<name>R7T7C9_CAPTE</name>
<dbReference type="OrthoDB" id="10065946at2759"/>
<dbReference type="EMBL" id="AMQN01003247">
    <property type="status" value="NOT_ANNOTATED_CDS"/>
    <property type="molecule type" value="Genomic_DNA"/>
</dbReference>
<dbReference type="AlphaFoldDB" id="R7T7C9"/>
<dbReference type="Gene3D" id="6.10.290.30">
    <property type="entry name" value="Regulatory factor X-associated C-terminal binding domain"/>
    <property type="match status" value="1"/>
</dbReference>
<reference evidence="4" key="1">
    <citation type="submission" date="2012-12" db="EMBL/GenBank/DDBJ databases">
        <authorList>
            <person name="Hellsten U."/>
            <person name="Grimwood J."/>
            <person name="Chapman J.A."/>
            <person name="Shapiro H."/>
            <person name="Aerts A."/>
            <person name="Otillar R.P."/>
            <person name="Terry A.Y."/>
            <person name="Boore J.L."/>
            <person name="Simakov O."/>
            <person name="Marletaz F."/>
            <person name="Cho S.-J."/>
            <person name="Edsinger-Gonzales E."/>
            <person name="Havlak P."/>
            <person name="Kuo D.-H."/>
            <person name="Larsson T."/>
            <person name="Lv J."/>
            <person name="Arendt D."/>
            <person name="Savage R."/>
            <person name="Osoegawa K."/>
            <person name="de Jong P."/>
            <person name="Lindberg D.R."/>
            <person name="Seaver E.C."/>
            <person name="Weisblat D.A."/>
            <person name="Putnam N.H."/>
            <person name="Grigoriev I.V."/>
            <person name="Rokhsar D.S."/>
        </authorList>
    </citation>
    <scope>NUCLEOTIDE SEQUENCE</scope>
    <source>
        <strain evidence="4">I ESC-2004</strain>
    </source>
</reference>
<evidence type="ECO:0000256" key="1">
    <source>
        <dbReference type="SAM" id="MobiDB-lite"/>
    </source>
</evidence>
<evidence type="ECO:0000313" key="2">
    <source>
        <dbReference type="EMBL" id="ELT89505.1"/>
    </source>
</evidence>
<gene>
    <name evidence="2" type="ORF">CAPTEDRAFT_196388</name>
</gene>
<organism evidence="2">
    <name type="scientific">Capitella teleta</name>
    <name type="common">Polychaete worm</name>
    <dbReference type="NCBI Taxonomy" id="283909"/>
    <lineage>
        <taxon>Eukaryota</taxon>
        <taxon>Metazoa</taxon>
        <taxon>Spiralia</taxon>
        <taxon>Lophotrochozoa</taxon>
        <taxon>Annelida</taxon>
        <taxon>Polychaeta</taxon>
        <taxon>Sedentaria</taxon>
        <taxon>Scolecida</taxon>
        <taxon>Capitellidae</taxon>
        <taxon>Capitella</taxon>
    </lineage>
</organism>